<dbReference type="Proteomes" id="UP000315496">
    <property type="component" value="Chromosome 3"/>
</dbReference>
<keyword evidence="2" id="KW-1185">Reference proteome</keyword>
<accession>A0A4Z1SQ10</accession>
<reference evidence="1 2" key="1">
    <citation type="submission" date="2019-05" db="EMBL/GenBank/DDBJ databases">
        <title>The compact genome of Giardia muris reveals important steps in the evolution of intestinal protozoan parasites.</title>
        <authorList>
            <person name="Xu F."/>
            <person name="Jimenez-Gonzalez A."/>
            <person name="Einarsson E."/>
            <person name="Astvaldsson A."/>
            <person name="Peirasmaki D."/>
            <person name="Eckmann L."/>
            <person name="Andersson J.O."/>
            <person name="Svard S.G."/>
            <person name="Jerlstrom-Hultqvist J."/>
        </authorList>
    </citation>
    <scope>NUCLEOTIDE SEQUENCE [LARGE SCALE GENOMIC DNA]</scope>
    <source>
        <strain evidence="1 2">Roberts-Thomson</strain>
    </source>
</reference>
<dbReference type="AlphaFoldDB" id="A0A4Z1SQ10"/>
<protein>
    <submittedName>
        <fullName evidence="1">Uncharacterized protein</fullName>
    </submittedName>
</protein>
<organism evidence="1 2">
    <name type="scientific">Giardia muris</name>
    <dbReference type="NCBI Taxonomy" id="5742"/>
    <lineage>
        <taxon>Eukaryota</taxon>
        <taxon>Metamonada</taxon>
        <taxon>Diplomonadida</taxon>
        <taxon>Hexamitidae</taxon>
        <taxon>Giardiinae</taxon>
        <taxon>Giardia</taxon>
    </lineage>
</organism>
<comment type="caution">
    <text evidence="1">The sequence shown here is derived from an EMBL/GenBank/DDBJ whole genome shotgun (WGS) entry which is preliminary data.</text>
</comment>
<proteinExistence type="predicted"/>
<evidence type="ECO:0000313" key="2">
    <source>
        <dbReference type="Proteomes" id="UP000315496"/>
    </source>
</evidence>
<gene>
    <name evidence="1" type="ORF">GMRT_10401</name>
</gene>
<dbReference type="VEuPathDB" id="GiardiaDB:GMRT_10401"/>
<evidence type="ECO:0000313" key="1">
    <source>
        <dbReference type="EMBL" id="TNJ27750.1"/>
    </source>
</evidence>
<sequence length="475" mass="52628">MPNRRHSPVLAIRKLLLESIGPCITNFIDRIQSNAKSPNRLTVDIISGPESIVTSCALDNVLSTLPEQFGMGTVIISVAAKHTTWPLISEETKLTIIVLTRSEVLETSDFALVLAHYALACLETAPTSRVALLLFTVGPPSITEQRLQNALCRAAGQLQRVPKHSIFVSSLTLKITIADDIVDLLLAHDIILAPDSLEALGNAMSAELLDFSASLHQSLGLYTLQAPSGLIPFFRLITTLYKCMTSDLVSQEPQSTFCAFFCHITRETLADWLPAKLLARTLTSMPSAKLIALGQSILDAVDAYLKYNHEAPLREEICSISRRLQLTRKNPKNSLTKQARDSLSVYIFNTKSGGVLGIVIRAFNRWTHSCRDACLTVDLVREAPRTRMLQAVRKYGQGTLAEKVWAIIVEQDIDRISVNGLFLLLMKHYSESMGAFLDDQEMLINEFISFVNLLVQVHVGQLTTRSGQLYLEIRA</sequence>
<name>A0A4Z1SQ10_GIAMU</name>
<dbReference type="EMBL" id="VDLU01000003">
    <property type="protein sequence ID" value="TNJ27750.1"/>
    <property type="molecule type" value="Genomic_DNA"/>
</dbReference>